<dbReference type="GO" id="GO:0035438">
    <property type="term" value="F:cyclic-di-GMP binding"/>
    <property type="evidence" value="ECO:0007669"/>
    <property type="project" value="InterPro"/>
</dbReference>
<dbReference type="InterPro" id="IPR009875">
    <property type="entry name" value="PilZ_domain"/>
</dbReference>
<proteinExistence type="predicted"/>
<dbReference type="AlphaFoldDB" id="A0A518RD80"/>
<name>A0A518RD80_9SPHN</name>
<feature type="domain" description="PilZ" evidence="1">
    <location>
        <begin position="20"/>
        <end position="107"/>
    </location>
</feature>
<evidence type="ECO:0000313" key="2">
    <source>
        <dbReference type="EMBL" id="QDX25428.1"/>
    </source>
</evidence>
<evidence type="ECO:0000313" key="3">
    <source>
        <dbReference type="Proteomes" id="UP000318055"/>
    </source>
</evidence>
<dbReference type="KEGG" id="ssua:FPZ54_04900"/>
<evidence type="ECO:0000259" key="1">
    <source>
        <dbReference type="Pfam" id="PF07238"/>
    </source>
</evidence>
<sequence>MALTGKRSFAAEFEPAVLGRRRSPRAPVSLDAKVGRGGLDRALCKVVDLSMHGAKIETYSALRRDSVIWLTLPVIGHWAARVAWASDFEAGLEFQIPLTEDEFDRLTAAG</sequence>
<dbReference type="OrthoDB" id="9795572at2"/>
<dbReference type="RefSeq" id="WP_145845436.1">
    <property type="nucleotide sequence ID" value="NZ_CP042239.1"/>
</dbReference>
<dbReference type="SUPFAM" id="SSF141371">
    <property type="entry name" value="PilZ domain-like"/>
    <property type="match status" value="1"/>
</dbReference>
<dbReference type="EMBL" id="CP042239">
    <property type="protein sequence ID" value="QDX25428.1"/>
    <property type="molecule type" value="Genomic_DNA"/>
</dbReference>
<gene>
    <name evidence="2" type="ORF">FPZ54_04900</name>
</gene>
<reference evidence="2 3" key="1">
    <citation type="submission" date="2019-07" db="EMBL/GenBank/DDBJ databases">
        <title>Sphingomonas alkalisoli sp. nov., isolated from rhizosphere soil of Suaedae salsa.</title>
        <authorList>
            <person name="Zhang H."/>
            <person name="Xu L."/>
            <person name="Zhang J.-X."/>
            <person name="Sun J.-Q."/>
        </authorList>
    </citation>
    <scope>NUCLEOTIDE SEQUENCE [LARGE SCALE GENOMIC DNA]</scope>
    <source>
        <strain evidence="2 3">XS-10</strain>
    </source>
</reference>
<dbReference type="Gene3D" id="2.40.10.220">
    <property type="entry name" value="predicted glycosyltransferase like domains"/>
    <property type="match status" value="1"/>
</dbReference>
<organism evidence="2 3">
    <name type="scientific">Sphingomonas suaedae</name>
    <dbReference type="NCBI Taxonomy" id="2599297"/>
    <lineage>
        <taxon>Bacteria</taxon>
        <taxon>Pseudomonadati</taxon>
        <taxon>Pseudomonadota</taxon>
        <taxon>Alphaproteobacteria</taxon>
        <taxon>Sphingomonadales</taxon>
        <taxon>Sphingomonadaceae</taxon>
        <taxon>Sphingomonas</taxon>
    </lineage>
</organism>
<dbReference type="Proteomes" id="UP000318055">
    <property type="component" value="Chromosome"/>
</dbReference>
<dbReference type="Pfam" id="PF07238">
    <property type="entry name" value="PilZ"/>
    <property type="match status" value="1"/>
</dbReference>
<accession>A0A518RD80</accession>
<protein>
    <submittedName>
        <fullName evidence="2">PilZ domain-containing protein</fullName>
    </submittedName>
</protein>
<keyword evidence="3" id="KW-1185">Reference proteome</keyword>